<keyword evidence="4 10" id="KW-0964">Secreted</keyword>
<feature type="disulfide bond" evidence="9">
    <location>
        <begin position="31"/>
        <end position="43"/>
    </location>
</feature>
<feature type="binding site" evidence="8">
    <location>
        <position position="89"/>
    </location>
    <ligand>
        <name>Mn(2+)</name>
        <dbReference type="ChEBI" id="CHEBI:29035"/>
    </ligand>
</feature>
<dbReference type="InterPro" id="IPR006045">
    <property type="entry name" value="Cupin_1"/>
</dbReference>
<comment type="caution">
    <text evidence="12">The sequence shown here is derived from an EMBL/GenBank/DDBJ whole genome shotgun (WGS) entry which is preliminary data.</text>
</comment>
<evidence type="ECO:0000256" key="3">
    <source>
        <dbReference type="ARBA" id="ARBA00022523"/>
    </source>
</evidence>
<dbReference type="CDD" id="cd02241">
    <property type="entry name" value="cupin_OxOx"/>
    <property type="match status" value="1"/>
</dbReference>
<dbReference type="SMART" id="SM00835">
    <property type="entry name" value="Cupin_1"/>
    <property type="match status" value="1"/>
</dbReference>
<organism evidence="12 13">
    <name type="scientific">Lithospermum erythrorhizon</name>
    <name type="common">Purple gromwell</name>
    <name type="synonym">Lithospermum officinale var. erythrorhizon</name>
    <dbReference type="NCBI Taxonomy" id="34254"/>
    <lineage>
        <taxon>Eukaryota</taxon>
        <taxon>Viridiplantae</taxon>
        <taxon>Streptophyta</taxon>
        <taxon>Embryophyta</taxon>
        <taxon>Tracheophyta</taxon>
        <taxon>Spermatophyta</taxon>
        <taxon>Magnoliopsida</taxon>
        <taxon>eudicotyledons</taxon>
        <taxon>Gunneridae</taxon>
        <taxon>Pentapetalae</taxon>
        <taxon>asterids</taxon>
        <taxon>lamiids</taxon>
        <taxon>Boraginales</taxon>
        <taxon>Boraginaceae</taxon>
        <taxon>Boraginoideae</taxon>
        <taxon>Lithospermeae</taxon>
        <taxon>Lithospermum</taxon>
    </lineage>
</organism>
<keyword evidence="13" id="KW-1185">Reference proteome</keyword>
<evidence type="ECO:0000256" key="6">
    <source>
        <dbReference type="ARBA" id="ARBA00023211"/>
    </source>
</evidence>
<dbReference type="GO" id="GO:0030145">
    <property type="term" value="F:manganese ion binding"/>
    <property type="evidence" value="ECO:0007669"/>
    <property type="project" value="UniProtKB-UniRule"/>
</dbReference>
<evidence type="ECO:0000313" key="12">
    <source>
        <dbReference type="EMBL" id="GAA0187210.1"/>
    </source>
</evidence>
<protein>
    <recommendedName>
        <fullName evidence="10">Germin-like protein</fullName>
    </recommendedName>
</protein>
<dbReference type="Pfam" id="PF00190">
    <property type="entry name" value="Cupin_1"/>
    <property type="match status" value="1"/>
</dbReference>
<keyword evidence="9" id="KW-1015">Disulfide bond</keyword>
<keyword evidence="10" id="KW-0732">Signal</keyword>
<dbReference type="SUPFAM" id="SSF51182">
    <property type="entry name" value="RmlC-like cupins"/>
    <property type="match status" value="1"/>
</dbReference>
<evidence type="ECO:0000256" key="7">
    <source>
        <dbReference type="PIRSR" id="PIRSR601929-1"/>
    </source>
</evidence>
<evidence type="ECO:0000313" key="13">
    <source>
        <dbReference type="Proteomes" id="UP001454036"/>
    </source>
</evidence>
<evidence type="ECO:0000256" key="5">
    <source>
        <dbReference type="ARBA" id="ARBA00022723"/>
    </source>
</evidence>
<dbReference type="InterPro" id="IPR011051">
    <property type="entry name" value="RmlC_Cupin_sf"/>
</dbReference>
<accession>A0AAV3S220</accession>
<dbReference type="EMBL" id="BAABME010014482">
    <property type="protein sequence ID" value="GAA0187210.1"/>
    <property type="molecule type" value="Genomic_DNA"/>
</dbReference>
<feature type="binding site" evidence="7">
    <location>
        <position position="96"/>
    </location>
    <ligand>
        <name>oxalate</name>
        <dbReference type="ChEBI" id="CHEBI:30623"/>
    </ligand>
</feature>
<dbReference type="PRINTS" id="PR00325">
    <property type="entry name" value="GERMIN"/>
</dbReference>
<comment type="similarity">
    <text evidence="2 10">Belongs to the germin family.</text>
</comment>
<reference evidence="12 13" key="1">
    <citation type="submission" date="2024-01" db="EMBL/GenBank/DDBJ databases">
        <title>The complete chloroplast genome sequence of Lithospermum erythrorhizon: insights into the phylogenetic relationship among Boraginaceae species and the maternal lineages of purple gromwells.</title>
        <authorList>
            <person name="Okada T."/>
            <person name="Watanabe K."/>
        </authorList>
    </citation>
    <scope>NUCLEOTIDE SEQUENCE [LARGE SCALE GENOMIC DNA]</scope>
</reference>
<name>A0AAV3S220_LITER</name>
<dbReference type="Gene3D" id="2.60.120.10">
    <property type="entry name" value="Jelly Rolls"/>
    <property type="match status" value="1"/>
</dbReference>
<feature type="signal peptide" evidence="10">
    <location>
        <begin position="1"/>
        <end position="21"/>
    </location>
</feature>
<gene>
    <name evidence="12" type="ORF">LIER_34498</name>
</gene>
<proteinExistence type="inferred from homology"/>
<comment type="subcellular location">
    <subcellularLocation>
        <location evidence="1 10">Secreted</location>
        <location evidence="1 10">Extracellular space</location>
        <location evidence="1 10">Apoplast</location>
    </subcellularLocation>
</comment>
<feature type="binding site" evidence="8">
    <location>
        <position position="135"/>
    </location>
    <ligand>
        <name>Mn(2+)</name>
        <dbReference type="ChEBI" id="CHEBI:29035"/>
    </ligand>
</feature>
<evidence type="ECO:0000256" key="1">
    <source>
        <dbReference type="ARBA" id="ARBA00004271"/>
    </source>
</evidence>
<keyword evidence="3 10" id="KW-0052">Apoplast</keyword>
<evidence type="ECO:0000256" key="4">
    <source>
        <dbReference type="ARBA" id="ARBA00022525"/>
    </source>
</evidence>
<feature type="binding site" evidence="7">
    <location>
        <position position="86"/>
    </location>
    <ligand>
        <name>oxalate</name>
        <dbReference type="ChEBI" id="CHEBI:30623"/>
    </ligand>
</feature>
<evidence type="ECO:0000256" key="9">
    <source>
        <dbReference type="PIRSR" id="PIRSR601929-3"/>
    </source>
</evidence>
<feature type="binding site" evidence="7">
    <location>
        <position position="91"/>
    </location>
    <ligand>
        <name>oxalate</name>
        <dbReference type="ChEBI" id="CHEBI:30623"/>
    </ligand>
</feature>
<dbReference type="Proteomes" id="UP001454036">
    <property type="component" value="Unassembled WGS sequence"/>
</dbReference>
<dbReference type="AlphaFoldDB" id="A0AAV3S220"/>
<evidence type="ECO:0000259" key="11">
    <source>
        <dbReference type="SMART" id="SM00835"/>
    </source>
</evidence>
<feature type="binding site" evidence="8">
    <location>
        <position position="91"/>
    </location>
    <ligand>
        <name>Mn(2+)</name>
        <dbReference type="ChEBI" id="CHEBI:29035"/>
    </ligand>
</feature>
<sequence>MFCMMRILFLLISIHFYIISAFDSDPLQDYCIPHTPIHFLQKCITSHRDFKATGFASIPVSSNVFPGLNILGMSFVRADFDVDGINVPHYHPRATETAFVLEGRIYSGFIDTGYRLFAKVIEKGEVMVFPKGLIHFQMNIGDSPATIVGSFNSQNPGLVKVPSAVFGTSIKEELLMKAFGLDKKELAKLNKGLS</sequence>
<dbReference type="InterPro" id="IPR001929">
    <property type="entry name" value="Germin"/>
</dbReference>
<feature type="chain" id="PRO_5043085250" description="Germin-like protein" evidence="10">
    <location>
        <begin position="22"/>
        <end position="194"/>
    </location>
</feature>
<evidence type="ECO:0000256" key="8">
    <source>
        <dbReference type="PIRSR" id="PIRSR601929-2"/>
    </source>
</evidence>
<evidence type="ECO:0000256" key="2">
    <source>
        <dbReference type="ARBA" id="ARBA00007456"/>
    </source>
</evidence>
<feature type="binding site" evidence="8">
    <location>
        <position position="96"/>
    </location>
    <ligand>
        <name>Mn(2+)</name>
        <dbReference type="ChEBI" id="CHEBI:29035"/>
    </ligand>
</feature>
<dbReference type="InterPro" id="IPR014710">
    <property type="entry name" value="RmlC-like_jellyroll"/>
</dbReference>
<keyword evidence="5 7" id="KW-0479">Metal-binding</keyword>
<feature type="domain" description="Cupin type-1" evidence="11">
    <location>
        <begin position="47"/>
        <end position="187"/>
    </location>
</feature>
<dbReference type="GO" id="GO:0048046">
    <property type="term" value="C:apoplast"/>
    <property type="evidence" value="ECO:0007669"/>
    <property type="project" value="UniProtKB-SubCell"/>
</dbReference>
<dbReference type="PANTHER" id="PTHR31238">
    <property type="entry name" value="GERMIN-LIKE PROTEIN SUBFAMILY 3 MEMBER 3"/>
    <property type="match status" value="1"/>
</dbReference>
<evidence type="ECO:0000256" key="10">
    <source>
        <dbReference type="RuleBase" id="RU366015"/>
    </source>
</evidence>
<keyword evidence="6 7" id="KW-0464">Manganese</keyword>